<feature type="domain" description="Putative DNA-binding" evidence="1">
    <location>
        <begin position="10"/>
        <end position="94"/>
    </location>
</feature>
<sequence>MLNNCDPKSQQQQLISLIFGMQNTTTIHSEAFHRGLQVYQNNLLATAARALTITYPVVDKLLGEEAMKQLAKQLLKHTPPSSGDWADWGENLSEQLLTTPLTDDYPFLYDMTVMEWRLHQTARAQVKPFDVESLPLLGDSPLESLRIQLAPGIQLLESDFPVDVIWRAHQGNQDQFKLDTDALAKEINKHQGPCRLLIYQQHNLPHLQRITEAEYQWFQDIFAGHSLNELLDRHPKFEFSHWLSTALENHKIEKLFISDE</sequence>
<evidence type="ECO:0000313" key="2">
    <source>
        <dbReference type="EMBL" id="GAA3930675.1"/>
    </source>
</evidence>
<protein>
    <recommendedName>
        <fullName evidence="1">Putative DNA-binding domain-containing protein</fullName>
    </recommendedName>
</protein>
<dbReference type="Proteomes" id="UP001501565">
    <property type="component" value="Unassembled WGS sequence"/>
</dbReference>
<gene>
    <name evidence="2" type="ORF">GCM10022277_29220</name>
</gene>
<reference evidence="3" key="1">
    <citation type="journal article" date="2019" name="Int. J. Syst. Evol. Microbiol.">
        <title>The Global Catalogue of Microorganisms (GCM) 10K type strain sequencing project: providing services to taxonomists for standard genome sequencing and annotation.</title>
        <authorList>
            <consortium name="The Broad Institute Genomics Platform"/>
            <consortium name="The Broad Institute Genome Sequencing Center for Infectious Disease"/>
            <person name="Wu L."/>
            <person name="Ma J."/>
        </authorList>
    </citation>
    <scope>NUCLEOTIDE SEQUENCE [LARGE SCALE GENOMIC DNA]</scope>
    <source>
        <strain evidence="3">JCM 17551</strain>
    </source>
</reference>
<dbReference type="Pfam" id="PF09836">
    <property type="entry name" value="DUF2063"/>
    <property type="match status" value="1"/>
</dbReference>
<dbReference type="InterPro" id="IPR018640">
    <property type="entry name" value="DUF2063"/>
</dbReference>
<name>A0ABP7MUP7_9GAMM</name>
<evidence type="ECO:0000259" key="1">
    <source>
        <dbReference type="Pfam" id="PF09836"/>
    </source>
</evidence>
<dbReference type="EMBL" id="BAABBN010000007">
    <property type="protein sequence ID" value="GAA3930675.1"/>
    <property type="molecule type" value="Genomic_DNA"/>
</dbReference>
<organism evidence="2 3">
    <name type="scientific">Litoribacillus peritrichatus</name>
    <dbReference type="NCBI Taxonomy" id="718191"/>
    <lineage>
        <taxon>Bacteria</taxon>
        <taxon>Pseudomonadati</taxon>
        <taxon>Pseudomonadota</taxon>
        <taxon>Gammaproteobacteria</taxon>
        <taxon>Oceanospirillales</taxon>
        <taxon>Oceanospirillaceae</taxon>
        <taxon>Litoribacillus</taxon>
    </lineage>
</organism>
<evidence type="ECO:0000313" key="3">
    <source>
        <dbReference type="Proteomes" id="UP001501565"/>
    </source>
</evidence>
<comment type="caution">
    <text evidence="2">The sequence shown here is derived from an EMBL/GenBank/DDBJ whole genome shotgun (WGS) entry which is preliminary data.</text>
</comment>
<accession>A0ABP7MUP7</accession>
<proteinExistence type="predicted"/>
<keyword evidence="3" id="KW-1185">Reference proteome</keyword>
<dbReference type="RefSeq" id="WP_344799296.1">
    <property type="nucleotide sequence ID" value="NZ_BAABBN010000007.1"/>
</dbReference>